<keyword evidence="4" id="KW-0804">Transcription</keyword>
<dbReference type="PANTHER" id="PTHR12228:SF0">
    <property type="entry name" value="TATA-BOX BINDING PROTEIN ASSOCIATED FACTOR 7"/>
    <property type="match status" value="1"/>
</dbReference>
<dbReference type="EMBL" id="VNKQ01000011">
    <property type="protein sequence ID" value="KAG0647977.1"/>
    <property type="molecule type" value="Genomic_DNA"/>
</dbReference>
<dbReference type="AlphaFoldDB" id="A0A9P6VHT0"/>
<dbReference type="GO" id="GO:0051123">
    <property type="term" value="P:RNA polymerase II preinitiation complex assembly"/>
    <property type="evidence" value="ECO:0007669"/>
    <property type="project" value="TreeGrafter"/>
</dbReference>
<keyword evidence="9" id="KW-1185">Reference proteome</keyword>
<sequence>MAGLKLTTGGPKLKLKVPTDGTPRAVSALSTGTPATPVPQSVVTPGGSKHKLVFKKASSSQPPTPAPTIPPTEDVKPKKTKAGRSTKPSAKLLESKKRVKEESDSDNEGSTIAVQAPPSKKIKLVTHHTQSITHAAGPKTPLVLKAKVKGQKPKRGLGEGYDSEASDREEDPYIEEQFVLRMMPGQDCDYMRAAIAEKKLGLPKNLGGPDIHMKFFHNDGRRAAITIRGNVYAATLVDLPTVIEGMKSWDRRGWWKSADICQMLWVFAAIKKEDEAKTIRLPSIIDQDTFQYPHGLTPPMQFARKRRFRKRISRTAIEKVEAEVERLLALDANSASTRYEMLEPDNGYQGMSHGDSEGTDEFSMDEDAEGEAETPRSENYFNHHSNELPTEPFDEGPDDDMNDIEEMFEAEMAAETPSSAVGPMPSLPVGGDTPTVEQAEEEEDDSDDESLEDDDGEDEHAITEDQGEKARLAHIESIKEDIADIKRQIKENTLRLGTQTNIILRKRVEDSIRKMKAELQLKISSLPEEDRED</sequence>
<evidence type="ECO:0000256" key="3">
    <source>
        <dbReference type="ARBA" id="ARBA00023015"/>
    </source>
</evidence>
<dbReference type="InterPro" id="IPR006751">
    <property type="entry name" value="TAFII55_prot_cons_reg"/>
</dbReference>
<evidence type="ECO:0000313" key="9">
    <source>
        <dbReference type="Proteomes" id="UP000785200"/>
    </source>
</evidence>
<dbReference type="Proteomes" id="UP000785200">
    <property type="component" value="Unassembled WGS sequence"/>
</dbReference>
<evidence type="ECO:0000256" key="5">
    <source>
        <dbReference type="ARBA" id="ARBA00023242"/>
    </source>
</evidence>
<evidence type="ECO:0000256" key="6">
    <source>
        <dbReference type="SAM" id="MobiDB-lite"/>
    </source>
</evidence>
<evidence type="ECO:0000256" key="1">
    <source>
        <dbReference type="ARBA" id="ARBA00004123"/>
    </source>
</evidence>
<evidence type="ECO:0000256" key="4">
    <source>
        <dbReference type="ARBA" id="ARBA00023163"/>
    </source>
</evidence>
<evidence type="ECO:0000259" key="7">
    <source>
        <dbReference type="SMART" id="SM01370"/>
    </source>
</evidence>
<dbReference type="GO" id="GO:0016251">
    <property type="term" value="F:RNA polymerase II general transcription initiation factor activity"/>
    <property type="evidence" value="ECO:0007669"/>
    <property type="project" value="TreeGrafter"/>
</dbReference>
<feature type="compositionally biased region" description="Low complexity" evidence="6">
    <location>
        <begin position="1"/>
        <end position="12"/>
    </location>
</feature>
<feature type="domain" description="TAFII55 protein conserved region" evidence="7">
    <location>
        <begin position="174"/>
        <end position="336"/>
    </location>
</feature>
<feature type="compositionally biased region" description="Acidic residues" evidence="6">
    <location>
        <begin position="357"/>
        <end position="372"/>
    </location>
</feature>
<protein>
    <submittedName>
        <fullName evidence="8">Transcription initiation factor TFIID 55 kDa subunit</fullName>
    </submittedName>
</protein>
<reference evidence="8" key="1">
    <citation type="submission" date="2019-07" db="EMBL/GenBank/DDBJ databases">
        <title>Hyphodiscus hymeniophilus genome sequencing and assembly.</title>
        <authorList>
            <person name="Kramer G."/>
            <person name="Nodwell J."/>
        </authorList>
    </citation>
    <scope>NUCLEOTIDE SEQUENCE</scope>
    <source>
        <strain evidence="8">ATCC 34498</strain>
    </source>
</reference>
<feature type="compositionally biased region" description="Polar residues" evidence="6">
    <location>
        <begin position="28"/>
        <end position="43"/>
    </location>
</feature>
<feature type="region of interest" description="Disordered" evidence="6">
    <location>
        <begin position="149"/>
        <end position="169"/>
    </location>
</feature>
<comment type="similarity">
    <text evidence="2">Belongs to the TAF7 family.</text>
</comment>
<proteinExistence type="inferred from homology"/>
<comment type="caution">
    <text evidence="8">The sequence shown here is derived from an EMBL/GenBank/DDBJ whole genome shotgun (WGS) entry which is preliminary data.</text>
</comment>
<dbReference type="GO" id="GO:0005669">
    <property type="term" value="C:transcription factor TFIID complex"/>
    <property type="evidence" value="ECO:0007669"/>
    <property type="project" value="InterPro"/>
</dbReference>
<dbReference type="SMART" id="SM01370">
    <property type="entry name" value="TAFII55_N"/>
    <property type="match status" value="1"/>
</dbReference>
<feature type="region of interest" description="Disordered" evidence="6">
    <location>
        <begin position="413"/>
        <end position="470"/>
    </location>
</feature>
<organism evidence="8 9">
    <name type="scientific">Hyphodiscus hymeniophilus</name>
    <dbReference type="NCBI Taxonomy" id="353542"/>
    <lineage>
        <taxon>Eukaryota</taxon>
        <taxon>Fungi</taxon>
        <taxon>Dikarya</taxon>
        <taxon>Ascomycota</taxon>
        <taxon>Pezizomycotina</taxon>
        <taxon>Leotiomycetes</taxon>
        <taxon>Helotiales</taxon>
        <taxon>Hyphodiscaceae</taxon>
        <taxon>Hyphodiscus</taxon>
    </lineage>
</organism>
<keyword evidence="5" id="KW-0539">Nucleus</keyword>
<keyword evidence="3" id="KW-0805">Transcription regulation</keyword>
<feature type="compositionally biased region" description="Acidic residues" evidence="6">
    <location>
        <begin position="392"/>
        <end position="401"/>
    </location>
</feature>
<feature type="compositionally biased region" description="Acidic residues" evidence="6">
    <location>
        <begin position="438"/>
        <end position="458"/>
    </location>
</feature>
<feature type="region of interest" description="Disordered" evidence="6">
    <location>
        <begin position="343"/>
        <end position="401"/>
    </location>
</feature>
<dbReference type="CDD" id="cd08047">
    <property type="entry name" value="TAF7"/>
    <property type="match status" value="1"/>
</dbReference>
<name>A0A9P6VHT0_9HELO</name>
<dbReference type="Pfam" id="PF04658">
    <property type="entry name" value="TAFII55_N"/>
    <property type="match status" value="1"/>
</dbReference>
<gene>
    <name evidence="8" type="ORF">D0Z07_5680</name>
</gene>
<dbReference type="PANTHER" id="PTHR12228">
    <property type="entry name" value="TRANSCRIPTION INITIATION FACTOR TFIID 55 KD SUBUNIT-RELATED"/>
    <property type="match status" value="1"/>
</dbReference>
<evidence type="ECO:0000256" key="2">
    <source>
        <dbReference type="ARBA" id="ARBA00009368"/>
    </source>
</evidence>
<evidence type="ECO:0000313" key="8">
    <source>
        <dbReference type="EMBL" id="KAG0647977.1"/>
    </source>
</evidence>
<accession>A0A9P6VHT0</accession>
<feature type="compositionally biased region" description="Basic and acidic residues" evidence="6">
    <location>
        <begin position="93"/>
        <end position="102"/>
    </location>
</feature>
<comment type="subcellular location">
    <subcellularLocation>
        <location evidence="1">Nucleus</location>
    </subcellularLocation>
</comment>
<feature type="compositionally biased region" description="Basic and acidic residues" evidence="6">
    <location>
        <begin position="459"/>
        <end position="470"/>
    </location>
</feature>
<feature type="region of interest" description="Disordered" evidence="6">
    <location>
        <begin position="1"/>
        <end position="118"/>
    </location>
</feature>
<dbReference type="InterPro" id="IPR037817">
    <property type="entry name" value="TAF7"/>
</dbReference>
<dbReference type="OrthoDB" id="153872at2759"/>